<accession>A0A0E9S3S5</accession>
<name>A0A0E9S3S5_ANGAN</name>
<organism evidence="1">
    <name type="scientific">Anguilla anguilla</name>
    <name type="common">European freshwater eel</name>
    <name type="synonym">Muraena anguilla</name>
    <dbReference type="NCBI Taxonomy" id="7936"/>
    <lineage>
        <taxon>Eukaryota</taxon>
        <taxon>Metazoa</taxon>
        <taxon>Chordata</taxon>
        <taxon>Craniata</taxon>
        <taxon>Vertebrata</taxon>
        <taxon>Euteleostomi</taxon>
        <taxon>Actinopterygii</taxon>
        <taxon>Neopterygii</taxon>
        <taxon>Teleostei</taxon>
        <taxon>Anguilliformes</taxon>
        <taxon>Anguillidae</taxon>
        <taxon>Anguilla</taxon>
    </lineage>
</organism>
<sequence>MPTGKRNFNELYKFMSLL</sequence>
<protein>
    <submittedName>
        <fullName evidence="1">Uncharacterized protein</fullName>
    </submittedName>
</protein>
<dbReference type="EMBL" id="GBXM01073287">
    <property type="protein sequence ID" value="JAH35290.1"/>
    <property type="molecule type" value="Transcribed_RNA"/>
</dbReference>
<reference evidence="1" key="1">
    <citation type="submission" date="2014-11" db="EMBL/GenBank/DDBJ databases">
        <authorList>
            <person name="Amaro Gonzalez C."/>
        </authorList>
    </citation>
    <scope>NUCLEOTIDE SEQUENCE</scope>
</reference>
<reference evidence="1" key="2">
    <citation type="journal article" date="2015" name="Fish Shellfish Immunol.">
        <title>Early steps in the European eel (Anguilla anguilla)-Vibrio vulnificus interaction in the gills: Role of the RtxA13 toxin.</title>
        <authorList>
            <person name="Callol A."/>
            <person name="Pajuelo D."/>
            <person name="Ebbesson L."/>
            <person name="Teles M."/>
            <person name="MacKenzie S."/>
            <person name="Amaro C."/>
        </authorList>
    </citation>
    <scope>NUCLEOTIDE SEQUENCE</scope>
</reference>
<evidence type="ECO:0000313" key="1">
    <source>
        <dbReference type="EMBL" id="JAH35290.1"/>
    </source>
</evidence>
<proteinExistence type="predicted"/>
<dbReference type="AlphaFoldDB" id="A0A0E9S3S5"/>